<name>A0A6A3LR19_9STRA</name>
<evidence type="ECO:0000313" key="3">
    <source>
        <dbReference type="EMBL" id="KAE9331747.1"/>
    </source>
</evidence>
<protein>
    <submittedName>
        <fullName evidence="2">Uncharacterized protein</fullName>
    </submittedName>
</protein>
<accession>A0A6A3LR19</accession>
<evidence type="ECO:0000313" key="4">
    <source>
        <dbReference type="Proteomes" id="UP000429607"/>
    </source>
</evidence>
<dbReference type="AlphaFoldDB" id="A0A6A3LR19"/>
<proteinExistence type="predicted"/>
<dbReference type="Proteomes" id="UP000429607">
    <property type="component" value="Unassembled WGS sequence"/>
</dbReference>
<dbReference type="EMBL" id="QXFT01001001">
    <property type="protein sequence ID" value="KAE9331747.1"/>
    <property type="molecule type" value="Genomic_DNA"/>
</dbReference>
<keyword evidence="1" id="KW-0472">Membrane</keyword>
<evidence type="ECO:0000256" key="1">
    <source>
        <dbReference type="SAM" id="Phobius"/>
    </source>
</evidence>
<keyword evidence="1" id="KW-0812">Transmembrane</keyword>
<feature type="transmembrane region" description="Helical" evidence="1">
    <location>
        <begin position="65"/>
        <end position="84"/>
    </location>
</feature>
<comment type="caution">
    <text evidence="2">The sequence shown here is derived from an EMBL/GenBank/DDBJ whole genome shotgun (WGS) entry which is preliminary data.</text>
</comment>
<evidence type="ECO:0000313" key="2">
    <source>
        <dbReference type="EMBL" id="KAE9018684.1"/>
    </source>
</evidence>
<reference evidence="2 4" key="1">
    <citation type="submission" date="2018-09" db="EMBL/GenBank/DDBJ databases">
        <title>Genomic investigation of the strawberry pathogen Phytophthora fragariae indicates pathogenicity is determined by transcriptional variation in three key races.</title>
        <authorList>
            <person name="Adams T.M."/>
            <person name="Armitage A.D."/>
            <person name="Sobczyk M.K."/>
            <person name="Bates H.J."/>
            <person name="Dunwell J.M."/>
            <person name="Nellist C.F."/>
            <person name="Harrison R.J."/>
        </authorList>
    </citation>
    <scope>NUCLEOTIDE SEQUENCE [LARGE SCALE GENOMIC DNA]</scope>
    <source>
        <strain evidence="2 4">SCRP249</strain>
        <strain evidence="3 5">SCRP333</strain>
    </source>
</reference>
<organism evidence="2 4">
    <name type="scientific">Phytophthora rubi</name>
    <dbReference type="NCBI Taxonomy" id="129364"/>
    <lineage>
        <taxon>Eukaryota</taxon>
        <taxon>Sar</taxon>
        <taxon>Stramenopiles</taxon>
        <taxon>Oomycota</taxon>
        <taxon>Peronosporomycetes</taxon>
        <taxon>Peronosporales</taxon>
        <taxon>Peronosporaceae</taxon>
        <taxon>Phytophthora</taxon>
    </lineage>
</organism>
<dbReference type="Proteomes" id="UP000434957">
    <property type="component" value="Unassembled WGS sequence"/>
</dbReference>
<keyword evidence="1" id="KW-1133">Transmembrane helix</keyword>
<keyword evidence="5" id="KW-1185">Reference proteome</keyword>
<gene>
    <name evidence="2" type="ORF">PR001_g14066</name>
    <name evidence="3" type="ORF">PR003_g14854</name>
</gene>
<dbReference type="EMBL" id="QXFV01000993">
    <property type="protein sequence ID" value="KAE9018684.1"/>
    <property type="molecule type" value="Genomic_DNA"/>
</dbReference>
<sequence>MEKLMHHCGNVAAERKLRTPGCKRCPVASSVRQQAAPGSVAVSASRLVAASVLAHGMLRTSCSRCVLAAACMACMEVFVLMVLIDVAIVCRSGDEAGGVVQAADAKLRTSCCSGDEAGGVGQAAEAKLQLHGCRSAANMSCMAWVSVLIKQ</sequence>
<evidence type="ECO:0000313" key="5">
    <source>
        <dbReference type="Proteomes" id="UP000434957"/>
    </source>
</evidence>